<gene>
    <name evidence="2" type="ORF">ACJMK2_031628</name>
</gene>
<evidence type="ECO:0000313" key="3">
    <source>
        <dbReference type="Proteomes" id="UP001634394"/>
    </source>
</evidence>
<feature type="region of interest" description="Disordered" evidence="1">
    <location>
        <begin position="112"/>
        <end position="132"/>
    </location>
</feature>
<evidence type="ECO:0000256" key="1">
    <source>
        <dbReference type="SAM" id="MobiDB-lite"/>
    </source>
</evidence>
<protein>
    <submittedName>
        <fullName evidence="2">Uncharacterized protein</fullName>
    </submittedName>
</protein>
<evidence type="ECO:0000313" key="2">
    <source>
        <dbReference type="EMBL" id="KAL3879328.1"/>
    </source>
</evidence>
<proteinExistence type="predicted"/>
<dbReference type="EMBL" id="JBJQND010000004">
    <property type="protein sequence ID" value="KAL3879328.1"/>
    <property type="molecule type" value="Genomic_DNA"/>
</dbReference>
<reference evidence="2 3" key="1">
    <citation type="submission" date="2024-11" db="EMBL/GenBank/DDBJ databases">
        <title>Chromosome-level genome assembly of the freshwater bivalve Anodonta woodiana.</title>
        <authorList>
            <person name="Chen X."/>
        </authorList>
    </citation>
    <scope>NUCLEOTIDE SEQUENCE [LARGE SCALE GENOMIC DNA]</scope>
    <source>
        <strain evidence="2">MN2024</strain>
        <tissue evidence="2">Gills</tissue>
    </source>
</reference>
<organism evidence="2 3">
    <name type="scientific">Sinanodonta woodiana</name>
    <name type="common">Chinese pond mussel</name>
    <name type="synonym">Anodonta woodiana</name>
    <dbReference type="NCBI Taxonomy" id="1069815"/>
    <lineage>
        <taxon>Eukaryota</taxon>
        <taxon>Metazoa</taxon>
        <taxon>Spiralia</taxon>
        <taxon>Lophotrochozoa</taxon>
        <taxon>Mollusca</taxon>
        <taxon>Bivalvia</taxon>
        <taxon>Autobranchia</taxon>
        <taxon>Heteroconchia</taxon>
        <taxon>Palaeoheterodonta</taxon>
        <taxon>Unionida</taxon>
        <taxon>Unionoidea</taxon>
        <taxon>Unionidae</taxon>
        <taxon>Unioninae</taxon>
        <taxon>Sinanodonta</taxon>
    </lineage>
</organism>
<name>A0ABD3X3C6_SINWO</name>
<dbReference type="AlphaFoldDB" id="A0ABD3X3C6"/>
<feature type="non-terminal residue" evidence="2">
    <location>
        <position position="1"/>
    </location>
</feature>
<feature type="non-terminal residue" evidence="2">
    <location>
        <position position="132"/>
    </location>
</feature>
<keyword evidence="3" id="KW-1185">Reference proteome</keyword>
<sequence length="132" mass="15012">LSTTEECISTHENVSIADLSDADRPTKLGLLYTDLYENEFTAAVEELTMHDTITETDALMMLQNILMSSFQNCRAMTWSRYEKLINVASSIYIEQESPLSYDKVAVTDNVESNHSSAIENPMDNFERDDDEK</sequence>
<comment type="caution">
    <text evidence="2">The sequence shown here is derived from an EMBL/GenBank/DDBJ whole genome shotgun (WGS) entry which is preliminary data.</text>
</comment>
<accession>A0ABD3X3C6</accession>
<dbReference type="Proteomes" id="UP001634394">
    <property type="component" value="Unassembled WGS sequence"/>
</dbReference>